<dbReference type="Gene3D" id="1.10.20.140">
    <property type="match status" value="1"/>
</dbReference>
<accession>A0A1H9PE71</accession>
<evidence type="ECO:0000256" key="8">
    <source>
        <dbReference type="ARBA" id="ARBA00022842"/>
    </source>
</evidence>
<sequence>MTPEQAIAAAGADRPVLIAGPTASGKSSLAARIAAQHGGLIVNADALQVFSDWRVLTSRPTVEDERALPHRLYGHVPGDTPYSTGDWLRDVVPLLEGCRPIIVGGTGLNFRALTEGLADIPQVPHEVKQQARERLETEGHAGLLAELDAETAGRIDCANPVRVQRAWEVLATTGRGLAAWQDDTGPPALPLSRTLPLVLDADRDWLNDRIGLRFDQMLETGALDEARGNLPGWSSDRPSAKTIGAAELIAHLRGEMTLGAARDRAVTATRQYAKRQRTWFRARMRDWHPVELPTT</sequence>
<feature type="site" description="Interaction with substrate tRNA" evidence="10">
    <location>
        <position position="106"/>
    </location>
</feature>
<dbReference type="PANTHER" id="PTHR11088">
    <property type="entry name" value="TRNA DIMETHYLALLYLTRANSFERASE"/>
    <property type="match status" value="1"/>
</dbReference>
<dbReference type="SUPFAM" id="SSF52540">
    <property type="entry name" value="P-loop containing nucleoside triphosphate hydrolases"/>
    <property type="match status" value="1"/>
</dbReference>
<dbReference type="Proteomes" id="UP000198885">
    <property type="component" value="Unassembled WGS sequence"/>
</dbReference>
<comment type="cofactor">
    <cofactor evidence="1 10">
        <name>Mg(2+)</name>
        <dbReference type="ChEBI" id="CHEBI:18420"/>
    </cofactor>
</comment>
<dbReference type="InterPro" id="IPR039657">
    <property type="entry name" value="Dimethylallyltransferase"/>
</dbReference>
<evidence type="ECO:0000256" key="2">
    <source>
        <dbReference type="ARBA" id="ARBA00003213"/>
    </source>
</evidence>
<comment type="caution">
    <text evidence="10">Lacks conserved residue(s) required for the propagation of feature annotation.</text>
</comment>
<dbReference type="AlphaFoldDB" id="A0A1H9PE71"/>
<comment type="subunit">
    <text evidence="10">Monomer.</text>
</comment>
<dbReference type="STRING" id="641238.SAMN04490244_101140"/>
<name>A0A1H9PE71_9RHOB</name>
<dbReference type="Gene3D" id="3.40.50.300">
    <property type="entry name" value="P-loop containing nucleotide triphosphate hydrolases"/>
    <property type="match status" value="1"/>
</dbReference>
<dbReference type="EC" id="2.5.1.75" evidence="10"/>
<protein>
    <recommendedName>
        <fullName evidence="10">tRNA dimethylallyltransferase</fullName>
        <ecNumber evidence="10">2.5.1.75</ecNumber>
    </recommendedName>
    <alternativeName>
        <fullName evidence="10">Dimethylallyl diphosphate:tRNA dimethylallyltransferase</fullName>
        <shortName evidence="10">DMAPP:tRNA dimethylallyltransferase</shortName>
        <shortName evidence="10">DMATase</shortName>
    </alternativeName>
    <alternativeName>
        <fullName evidence="10">Isopentenyl-diphosphate:tRNA isopentenyltransferase</fullName>
        <shortName evidence="10">IPP transferase</shortName>
        <shortName evidence="10">IPPT</shortName>
        <shortName evidence="10">IPTase</shortName>
    </alternativeName>
</protein>
<keyword evidence="4 10" id="KW-0808">Transferase</keyword>
<dbReference type="HAMAP" id="MF_00185">
    <property type="entry name" value="IPP_trans"/>
    <property type="match status" value="1"/>
</dbReference>
<dbReference type="GO" id="GO:0005524">
    <property type="term" value="F:ATP binding"/>
    <property type="evidence" value="ECO:0007669"/>
    <property type="project" value="UniProtKB-UniRule"/>
</dbReference>
<comment type="similarity">
    <text evidence="3 10 13">Belongs to the IPP transferase family.</text>
</comment>
<keyword evidence="7 10" id="KW-0067">ATP-binding</keyword>
<dbReference type="InterPro" id="IPR018022">
    <property type="entry name" value="IPT"/>
</dbReference>
<evidence type="ECO:0000256" key="1">
    <source>
        <dbReference type="ARBA" id="ARBA00001946"/>
    </source>
</evidence>
<evidence type="ECO:0000256" key="7">
    <source>
        <dbReference type="ARBA" id="ARBA00022840"/>
    </source>
</evidence>
<evidence type="ECO:0000256" key="4">
    <source>
        <dbReference type="ARBA" id="ARBA00022679"/>
    </source>
</evidence>
<dbReference type="NCBIfam" id="TIGR00174">
    <property type="entry name" value="miaA"/>
    <property type="match status" value="1"/>
</dbReference>
<evidence type="ECO:0000256" key="10">
    <source>
        <dbReference type="HAMAP-Rule" id="MF_00185"/>
    </source>
</evidence>
<evidence type="ECO:0000256" key="9">
    <source>
        <dbReference type="ARBA" id="ARBA00049563"/>
    </source>
</evidence>
<keyword evidence="8 10" id="KW-0460">Magnesium</keyword>
<evidence type="ECO:0000256" key="11">
    <source>
        <dbReference type="RuleBase" id="RU003783"/>
    </source>
</evidence>
<dbReference type="InterPro" id="IPR027417">
    <property type="entry name" value="P-loop_NTPase"/>
</dbReference>
<feature type="site" description="Interaction with substrate tRNA" evidence="10">
    <location>
        <position position="132"/>
    </location>
</feature>
<dbReference type="EMBL" id="FOGU01000001">
    <property type="protein sequence ID" value="SER46462.1"/>
    <property type="molecule type" value="Genomic_DNA"/>
</dbReference>
<evidence type="ECO:0000313" key="14">
    <source>
        <dbReference type="EMBL" id="SER46462.1"/>
    </source>
</evidence>
<dbReference type="RefSeq" id="WP_092686900.1">
    <property type="nucleotide sequence ID" value="NZ_FOGU01000001.1"/>
</dbReference>
<evidence type="ECO:0000313" key="15">
    <source>
        <dbReference type="Proteomes" id="UP000198885"/>
    </source>
</evidence>
<reference evidence="14 15" key="1">
    <citation type="submission" date="2016-10" db="EMBL/GenBank/DDBJ databases">
        <authorList>
            <person name="de Groot N.N."/>
        </authorList>
    </citation>
    <scope>NUCLEOTIDE SEQUENCE [LARGE SCALE GENOMIC DNA]</scope>
    <source>
        <strain evidence="14 15">DSM 23042</strain>
    </source>
</reference>
<comment type="function">
    <text evidence="2 10 12">Catalyzes the transfer of a dimethylallyl group onto the adenine at position 37 in tRNAs that read codons beginning with uridine, leading to the formation of N6-(dimethylallyl)adenosine (i(6)A).</text>
</comment>
<evidence type="ECO:0000256" key="5">
    <source>
        <dbReference type="ARBA" id="ARBA00022694"/>
    </source>
</evidence>
<keyword evidence="15" id="KW-1185">Reference proteome</keyword>
<dbReference type="PANTHER" id="PTHR11088:SF60">
    <property type="entry name" value="TRNA DIMETHYLALLYLTRANSFERASE"/>
    <property type="match status" value="1"/>
</dbReference>
<evidence type="ECO:0000256" key="13">
    <source>
        <dbReference type="RuleBase" id="RU003785"/>
    </source>
</evidence>
<dbReference type="GO" id="GO:0006400">
    <property type="term" value="P:tRNA modification"/>
    <property type="evidence" value="ECO:0007669"/>
    <property type="project" value="TreeGrafter"/>
</dbReference>
<organism evidence="14 15">
    <name type="scientific">Tranquillimonas rosea</name>
    <dbReference type="NCBI Taxonomy" id="641238"/>
    <lineage>
        <taxon>Bacteria</taxon>
        <taxon>Pseudomonadati</taxon>
        <taxon>Pseudomonadota</taxon>
        <taxon>Alphaproteobacteria</taxon>
        <taxon>Rhodobacterales</taxon>
        <taxon>Roseobacteraceae</taxon>
        <taxon>Tranquillimonas</taxon>
    </lineage>
</organism>
<evidence type="ECO:0000256" key="3">
    <source>
        <dbReference type="ARBA" id="ARBA00005842"/>
    </source>
</evidence>
<evidence type="ECO:0000256" key="12">
    <source>
        <dbReference type="RuleBase" id="RU003784"/>
    </source>
</evidence>
<comment type="catalytic activity">
    <reaction evidence="9 10 11">
        <text>adenosine(37) in tRNA + dimethylallyl diphosphate = N(6)-dimethylallyladenosine(37) in tRNA + diphosphate</text>
        <dbReference type="Rhea" id="RHEA:26482"/>
        <dbReference type="Rhea" id="RHEA-COMP:10162"/>
        <dbReference type="Rhea" id="RHEA-COMP:10375"/>
        <dbReference type="ChEBI" id="CHEBI:33019"/>
        <dbReference type="ChEBI" id="CHEBI:57623"/>
        <dbReference type="ChEBI" id="CHEBI:74411"/>
        <dbReference type="ChEBI" id="CHEBI:74415"/>
        <dbReference type="EC" id="2.5.1.75"/>
    </reaction>
</comment>
<dbReference type="GO" id="GO:0052381">
    <property type="term" value="F:tRNA dimethylallyltransferase activity"/>
    <property type="evidence" value="ECO:0007669"/>
    <property type="project" value="UniProtKB-UniRule"/>
</dbReference>
<gene>
    <name evidence="10" type="primary">miaA</name>
    <name evidence="14" type="ORF">SAMN04490244_101140</name>
</gene>
<dbReference type="Pfam" id="PF01715">
    <property type="entry name" value="IPPT"/>
    <property type="match status" value="1"/>
</dbReference>
<dbReference type="OrthoDB" id="9776390at2"/>
<keyword evidence="6 10" id="KW-0547">Nucleotide-binding</keyword>
<keyword evidence="5 10" id="KW-0819">tRNA processing</keyword>
<feature type="binding site" evidence="10">
    <location>
        <begin position="22"/>
        <end position="27"/>
    </location>
    <ligand>
        <name>substrate</name>
    </ligand>
</feature>
<evidence type="ECO:0000256" key="6">
    <source>
        <dbReference type="ARBA" id="ARBA00022741"/>
    </source>
</evidence>
<proteinExistence type="inferred from homology"/>
<feature type="binding site" evidence="10">
    <location>
        <begin position="20"/>
        <end position="27"/>
    </location>
    <ligand>
        <name>ATP</name>
        <dbReference type="ChEBI" id="CHEBI:30616"/>
    </ligand>
</feature>